<sequence>MDTWDEQYRAGRWEHLRAIKEVARFGIVSGYVHHFLENGSVLDAGCGEGLLLPFLDRSRVGRYVGFDISPSALAKAPVDRTRDELAEGSLESYRTDEQFDAVVFNEVLFFAESPAATVDRFRANLKPDGVMIVSMYQKHRPEGGLGGMTRQLWDHFDAGWDVLDEVELTNVVKDIVWRLRVVR</sequence>
<comment type="caution">
    <text evidence="1">The sequence shown here is derived from an EMBL/GenBank/DDBJ whole genome shotgun (WGS) entry which is preliminary data.</text>
</comment>
<keyword evidence="1" id="KW-0808">Transferase</keyword>
<evidence type="ECO:0000313" key="1">
    <source>
        <dbReference type="EMBL" id="MFC5067629.1"/>
    </source>
</evidence>
<dbReference type="EMBL" id="JBHSJF010000005">
    <property type="protein sequence ID" value="MFC5067629.1"/>
    <property type="molecule type" value="Genomic_DNA"/>
</dbReference>
<accession>A0ABV9YZK4</accession>
<name>A0ABV9YZK4_9HYPH</name>
<dbReference type="PANTHER" id="PTHR43861">
    <property type="entry name" value="TRANS-ACONITATE 2-METHYLTRANSFERASE-RELATED"/>
    <property type="match status" value="1"/>
</dbReference>
<gene>
    <name evidence="1" type="ORF">ACFPFW_06320</name>
</gene>
<dbReference type="InterPro" id="IPR029063">
    <property type="entry name" value="SAM-dependent_MTases_sf"/>
</dbReference>
<dbReference type="SUPFAM" id="SSF53335">
    <property type="entry name" value="S-adenosyl-L-methionine-dependent methyltransferases"/>
    <property type="match status" value="1"/>
</dbReference>
<dbReference type="GO" id="GO:0032259">
    <property type="term" value="P:methylation"/>
    <property type="evidence" value="ECO:0007669"/>
    <property type="project" value="UniProtKB-KW"/>
</dbReference>
<reference evidence="2" key="1">
    <citation type="journal article" date="2019" name="Int. J. Syst. Evol. Microbiol.">
        <title>The Global Catalogue of Microorganisms (GCM) 10K type strain sequencing project: providing services to taxonomists for standard genome sequencing and annotation.</title>
        <authorList>
            <consortium name="The Broad Institute Genomics Platform"/>
            <consortium name="The Broad Institute Genome Sequencing Center for Infectious Disease"/>
            <person name="Wu L."/>
            <person name="Ma J."/>
        </authorList>
    </citation>
    <scope>NUCLEOTIDE SEQUENCE [LARGE SCALE GENOMIC DNA]</scope>
    <source>
        <strain evidence="2">CGMCC 1.16444</strain>
    </source>
</reference>
<proteinExistence type="predicted"/>
<protein>
    <submittedName>
        <fullName evidence="1">Class I SAM-dependent methyltransferase</fullName>
    </submittedName>
</protein>
<evidence type="ECO:0000313" key="2">
    <source>
        <dbReference type="Proteomes" id="UP001595796"/>
    </source>
</evidence>
<dbReference type="RefSeq" id="WP_162799779.1">
    <property type="nucleotide sequence ID" value="NZ_JBHSJF010000005.1"/>
</dbReference>
<keyword evidence="2" id="KW-1185">Reference proteome</keyword>
<keyword evidence="1" id="KW-0489">Methyltransferase</keyword>
<dbReference type="Gene3D" id="3.40.50.150">
    <property type="entry name" value="Vaccinia Virus protein VP39"/>
    <property type="match status" value="1"/>
</dbReference>
<dbReference type="Pfam" id="PF13489">
    <property type="entry name" value="Methyltransf_23"/>
    <property type="match status" value="1"/>
</dbReference>
<dbReference type="GO" id="GO:0008168">
    <property type="term" value="F:methyltransferase activity"/>
    <property type="evidence" value="ECO:0007669"/>
    <property type="project" value="UniProtKB-KW"/>
</dbReference>
<organism evidence="1 2">
    <name type="scientific">Flaviflagellibacter deserti</name>
    <dbReference type="NCBI Taxonomy" id="2267266"/>
    <lineage>
        <taxon>Bacteria</taxon>
        <taxon>Pseudomonadati</taxon>
        <taxon>Pseudomonadota</taxon>
        <taxon>Alphaproteobacteria</taxon>
        <taxon>Hyphomicrobiales</taxon>
        <taxon>Flaviflagellibacter</taxon>
    </lineage>
</organism>
<dbReference type="Proteomes" id="UP001595796">
    <property type="component" value="Unassembled WGS sequence"/>
</dbReference>
<dbReference type="CDD" id="cd02440">
    <property type="entry name" value="AdoMet_MTases"/>
    <property type="match status" value="1"/>
</dbReference>